<organism evidence="1 2">
    <name type="scientific">Oceanibaculum pacificum</name>
    <dbReference type="NCBI Taxonomy" id="580166"/>
    <lineage>
        <taxon>Bacteria</taxon>
        <taxon>Pseudomonadati</taxon>
        <taxon>Pseudomonadota</taxon>
        <taxon>Alphaproteobacteria</taxon>
        <taxon>Rhodospirillales</taxon>
        <taxon>Oceanibaculaceae</taxon>
        <taxon>Oceanibaculum</taxon>
    </lineage>
</organism>
<comment type="caution">
    <text evidence="1">The sequence shown here is derived from an EMBL/GenBank/DDBJ whole genome shotgun (WGS) entry which is preliminary data.</text>
</comment>
<dbReference type="OrthoDB" id="7360155at2"/>
<protein>
    <submittedName>
        <fullName evidence="1">Uncharacterized protein</fullName>
    </submittedName>
</protein>
<dbReference type="Proteomes" id="UP000076400">
    <property type="component" value="Unassembled WGS sequence"/>
</dbReference>
<evidence type="ECO:0000313" key="2">
    <source>
        <dbReference type="Proteomes" id="UP000076400"/>
    </source>
</evidence>
<sequence>MVPLNKEHSRKALLTLVSRQFDDIAQRVERDIHQHANASPVPAAVGFMLYFLRNADGEPLKDTVLTKHGINRIHMEETEGFRKLRDTCQRKQLGSRLEEHFYTHQPNLTRIYKVVVDGWA</sequence>
<proteinExistence type="predicted"/>
<gene>
    <name evidence="1" type="ORF">AUP43_06090</name>
</gene>
<name>A0A154W9U7_9PROT</name>
<accession>A0A154W9U7</accession>
<dbReference type="RefSeq" id="WP_067553829.1">
    <property type="nucleotide sequence ID" value="NZ_LPXN01000090.1"/>
</dbReference>
<evidence type="ECO:0000313" key="1">
    <source>
        <dbReference type="EMBL" id="KZD10291.1"/>
    </source>
</evidence>
<keyword evidence="2" id="KW-1185">Reference proteome</keyword>
<reference evidence="1 2" key="1">
    <citation type="submission" date="2015-12" db="EMBL/GenBank/DDBJ databases">
        <title>Genome sequence of Oceanibaculum pacificum MCCC 1A02656.</title>
        <authorList>
            <person name="Lu L."/>
            <person name="Lai Q."/>
            <person name="Shao Z."/>
            <person name="Qian P."/>
        </authorList>
    </citation>
    <scope>NUCLEOTIDE SEQUENCE [LARGE SCALE GENOMIC DNA]</scope>
    <source>
        <strain evidence="1 2">MCCC 1A02656</strain>
    </source>
</reference>
<dbReference type="AlphaFoldDB" id="A0A154W9U7"/>
<dbReference type="EMBL" id="LPXN01000090">
    <property type="protein sequence ID" value="KZD10291.1"/>
    <property type="molecule type" value="Genomic_DNA"/>
</dbReference>
<dbReference type="STRING" id="580166.AUP43_06090"/>